<evidence type="ECO:0000313" key="2">
    <source>
        <dbReference type="Proteomes" id="UP001500928"/>
    </source>
</evidence>
<sequence>MTTSGSALPGVRWVKPWLQLTEIAVSVPVVVGYRTARMLAGGWPPPARERRELVRMVQEKADVFGRAAVAAVTTPPKDTAAAVGAVVAPVHRRVVGNRRRLSGV</sequence>
<keyword evidence="2" id="KW-1185">Reference proteome</keyword>
<proteinExistence type="predicted"/>
<gene>
    <name evidence="1" type="ORF">GCM10023200_11150</name>
</gene>
<dbReference type="EMBL" id="BAABHO010000006">
    <property type="protein sequence ID" value="GAA4779682.1"/>
    <property type="molecule type" value="Genomic_DNA"/>
</dbReference>
<protein>
    <submittedName>
        <fullName evidence="1">Uncharacterized protein</fullName>
    </submittedName>
</protein>
<comment type="caution">
    <text evidence="1">The sequence shown here is derived from an EMBL/GenBank/DDBJ whole genome shotgun (WGS) entry which is preliminary data.</text>
</comment>
<accession>A0ABP9AEI9</accession>
<name>A0ABP9AEI9_9PSEU</name>
<dbReference type="RefSeq" id="WP_345411591.1">
    <property type="nucleotide sequence ID" value="NZ_BAABHO010000006.1"/>
</dbReference>
<reference evidence="2" key="1">
    <citation type="journal article" date="2019" name="Int. J. Syst. Evol. Microbiol.">
        <title>The Global Catalogue of Microorganisms (GCM) 10K type strain sequencing project: providing services to taxonomists for standard genome sequencing and annotation.</title>
        <authorList>
            <consortium name="The Broad Institute Genomics Platform"/>
            <consortium name="The Broad Institute Genome Sequencing Center for Infectious Disease"/>
            <person name="Wu L."/>
            <person name="Ma J."/>
        </authorList>
    </citation>
    <scope>NUCLEOTIDE SEQUENCE [LARGE SCALE GENOMIC DNA]</scope>
    <source>
        <strain evidence="2">JCM 17979</strain>
    </source>
</reference>
<evidence type="ECO:0000313" key="1">
    <source>
        <dbReference type="EMBL" id="GAA4779682.1"/>
    </source>
</evidence>
<organism evidence="1 2">
    <name type="scientific">Actinomycetospora chlora</name>
    <dbReference type="NCBI Taxonomy" id="663608"/>
    <lineage>
        <taxon>Bacteria</taxon>
        <taxon>Bacillati</taxon>
        <taxon>Actinomycetota</taxon>
        <taxon>Actinomycetes</taxon>
        <taxon>Pseudonocardiales</taxon>
        <taxon>Pseudonocardiaceae</taxon>
        <taxon>Actinomycetospora</taxon>
    </lineage>
</organism>
<dbReference type="Proteomes" id="UP001500928">
    <property type="component" value="Unassembled WGS sequence"/>
</dbReference>